<name>A0A1M4RVR3_9ACTO</name>
<reference evidence="3" key="1">
    <citation type="submission" date="2016-09" db="EMBL/GenBank/DDBJ databases">
        <authorList>
            <person name="Strepis N."/>
        </authorList>
    </citation>
    <scope>NUCLEOTIDE SEQUENCE [LARGE SCALE GENOMIC DNA]</scope>
</reference>
<keyword evidence="3" id="KW-1185">Reference proteome</keyword>
<evidence type="ECO:0000256" key="1">
    <source>
        <dbReference type="SAM" id="MobiDB-lite"/>
    </source>
</evidence>
<gene>
    <name evidence="2" type="ORF">ACGLYG10_0271</name>
</gene>
<protein>
    <recommendedName>
        <fullName evidence="4">ATPase</fullName>
    </recommendedName>
</protein>
<dbReference type="AlphaFoldDB" id="A0A1M4RVR3"/>
<dbReference type="Proteomes" id="UP000184291">
    <property type="component" value="Unassembled WGS sequence"/>
</dbReference>
<evidence type="ECO:0000313" key="2">
    <source>
        <dbReference type="EMBL" id="SHE24073.1"/>
    </source>
</evidence>
<dbReference type="EMBL" id="FQTT01000001">
    <property type="protein sequence ID" value="SHE24073.1"/>
    <property type="molecule type" value="Genomic_DNA"/>
</dbReference>
<sequence>MTTRADAGDDLLRILDELDELVSTARSLPMSSSAIVGRQEALDLIDRAREAVPTAVHRAEEIVADADAVLAQGREESRRILNHAQEEAERLVAGENIVRMANDRADAIISTAEERAARLRHGADDYSDRSLAALQAEIDKLAEQVQAGRDALAARLETAANDAAAAEREQQEANRHFAGWSVDPAATRNWSKGGR</sequence>
<evidence type="ECO:0008006" key="4">
    <source>
        <dbReference type="Google" id="ProtNLM"/>
    </source>
</evidence>
<evidence type="ECO:0000313" key="3">
    <source>
        <dbReference type="Proteomes" id="UP000184291"/>
    </source>
</evidence>
<dbReference type="RefSeq" id="WP_073327260.1">
    <property type="nucleotide sequence ID" value="NZ_FQTT01000001.1"/>
</dbReference>
<feature type="region of interest" description="Disordered" evidence="1">
    <location>
        <begin position="162"/>
        <end position="195"/>
    </location>
</feature>
<organism evidence="2 3">
    <name type="scientific">Actinomyces glycerinitolerans</name>
    <dbReference type="NCBI Taxonomy" id="1892869"/>
    <lineage>
        <taxon>Bacteria</taxon>
        <taxon>Bacillati</taxon>
        <taxon>Actinomycetota</taxon>
        <taxon>Actinomycetes</taxon>
        <taxon>Actinomycetales</taxon>
        <taxon>Actinomycetaceae</taxon>
        <taxon>Actinomyces</taxon>
    </lineage>
</organism>
<dbReference type="OrthoDB" id="3291843at2"/>
<accession>A0A1M4RVR3</accession>
<proteinExistence type="predicted"/>
<feature type="compositionally biased region" description="Basic and acidic residues" evidence="1">
    <location>
        <begin position="165"/>
        <end position="175"/>
    </location>
</feature>
<dbReference type="STRING" id="1892869.ACGLYG10_0271"/>